<feature type="signal peptide" evidence="3">
    <location>
        <begin position="1"/>
        <end position="34"/>
    </location>
</feature>
<accession>A0A014N7V6</accession>
<evidence type="ECO:0000256" key="3">
    <source>
        <dbReference type="SAM" id="SignalP"/>
    </source>
</evidence>
<dbReference type="EMBL" id="JELW01000061">
    <property type="protein sequence ID" value="EXU95903.1"/>
    <property type="molecule type" value="Genomic_DNA"/>
</dbReference>
<evidence type="ECO:0000256" key="1">
    <source>
        <dbReference type="SAM" id="MobiDB-lite"/>
    </source>
</evidence>
<evidence type="ECO:0000313" key="5">
    <source>
        <dbReference type="Proteomes" id="UP000030151"/>
    </source>
</evidence>
<gene>
    <name evidence="4" type="ORF">X797_011025</name>
</gene>
<dbReference type="Proteomes" id="UP000030151">
    <property type="component" value="Unassembled WGS sequence"/>
</dbReference>
<keyword evidence="2" id="KW-0812">Transmembrane</keyword>
<feature type="compositionally biased region" description="Low complexity" evidence="1">
    <location>
        <begin position="173"/>
        <end position="208"/>
    </location>
</feature>
<keyword evidence="2" id="KW-0472">Membrane</keyword>
<dbReference type="AlphaFoldDB" id="A0A014N7V6"/>
<feature type="transmembrane region" description="Helical" evidence="2">
    <location>
        <begin position="214"/>
        <end position="235"/>
    </location>
</feature>
<feature type="region of interest" description="Disordered" evidence="1">
    <location>
        <begin position="165"/>
        <end position="208"/>
    </location>
</feature>
<organism evidence="4 5">
    <name type="scientific">Metarhizium robertsii</name>
    <dbReference type="NCBI Taxonomy" id="568076"/>
    <lineage>
        <taxon>Eukaryota</taxon>
        <taxon>Fungi</taxon>
        <taxon>Dikarya</taxon>
        <taxon>Ascomycota</taxon>
        <taxon>Pezizomycotina</taxon>
        <taxon>Sordariomycetes</taxon>
        <taxon>Hypocreomycetidae</taxon>
        <taxon>Hypocreales</taxon>
        <taxon>Clavicipitaceae</taxon>
        <taxon>Metarhizium</taxon>
    </lineage>
</organism>
<keyword evidence="3" id="KW-0732">Signal</keyword>
<comment type="caution">
    <text evidence="4">The sequence shown here is derived from an EMBL/GenBank/DDBJ whole genome shotgun (WGS) entry which is preliminary data.</text>
</comment>
<dbReference type="HOGENOM" id="CLU_940047_0_0_1"/>
<sequence>MPLRSQHSTRRIESSFPHSLVALFLLAFPHLSAAAGVIIYPWDKGPLSANSYGAVRTTWGSNDCVNMSWTSSTSTPSQSLHLECNQGPNGTAPPWTRVWTFNSTASSGNGSNLFCVANCNPPPPVSNTCRFVLDIAFVSGESSTDTAYSPDVSLNIIDRKTGESTTYPLPQWTATGTVTTSTSTSTASVSASTTIASPSSSSNSASSLSTSAKAGIGVGVGVVGVILIACLGIFLHRRRMTRIAGTTPSSVEAAKYNEKNTEPSKPTPQELDETARPVELPANSR</sequence>
<reference evidence="4 5" key="1">
    <citation type="submission" date="2014-02" db="EMBL/GenBank/DDBJ databases">
        <title>The genome sequence of the entomopathogenic fungus Metarhizium robertsii ARSEF 2575.</title>
        <authorList>
            <person name="Giuliano Garisto Donzelli B."/>
            <person name="Roe B.A."/>
            <person name="Macmil S.L."/>
            <person name="Krasnoff S.B."/>
            <person name="Gibson D.M."/>
        </authorList>
    </citation>
    <scope>NUCLEOTIDE SEQUENCE [LARGE SCALE GENOMIC DNA]</scope>
    <source>
        <strain evidence="4 5">ARSEF 2575</strain>
    </source>
</reference>
<feature type="chain" id="PRO_5001474297" evidence="3">
    <location>
        <begin position="35"/>
        <end position="285"/>
    </location>
</feature>
<name>A0A014N7V6_9HYPO</name>
<evidence type="ECO:0000256" key="2">
    <source>
        <dbReference type="SAM" id="Phobius"/>
    </source>
</evidence>
<proteinExistence type="predicted"/>
<feature type="region of interest" description="Disordered" evidence="1">
    <location>
        <begin position="246"/>
        <end position="285"/>
    </location>
</feature>
<keyword evidence="2" id="KW-1133">Transmembrane helix</keyword>
<protein>
    <submittedName>
        <fullName evidence="4">Uncharacterized protein</fullName>
    </submittedName>
</protein>
<evidence type="ECO:0000313" key="4">
    <source>
        <dbReference type="EMBL" id="EXU95903.1"/>
    </source>
</evidence>